<evidence type="ECO:0000313" key="9">
    <source>
        <dbReference type="EMBL" id="KAL2472811.1"/>
    </source>
</evidence>
<evidence type="ECO:0000256" key="1">
    <source>
        <dbReference type="ARBA" id="ARBA00002501"/>
    </source>
</evidence>
<keyword evidence="6 7" id="KW-0472">Membrane</keyword>
<evidence type="ECO:0000256" key="6">
    <source>
        <dbReference type="ARBA" id="ARBA00023136"/>
    </source>
</evidence>
<keyword evidence="5 7" id="KW-1133">Transmembrane helix</keyword>
<dbReference type="GO" id="GO:0016192">
    <property type="term" value="P:vesicle-mediated transport"/>
    <property type="evidence" value="ECO:0007669"/>
    <property type="project" value="UniProtKB-ARBA"/>
</dbReference>
<comment type="function">
    <text evidence="1 7">May be involved in both secretory and endocytic intracellular trafficking in the endosomal/prevacuolar compartments.</text>
</comment>
<sequence length="244" mass="27627">MVFTANPLALSVPEPAFESWLRESGYLEILDQRTSDLHRLSTTTTAEPHNSAADVTTTSIICSGFFVSIFSRIWTLLSLLTFNPFSKLVSDDFSGDTPSWTLAFFGSSNSYSFPSSPSQARLRVHENVKRFARNYAFLFIVFFACSLYQLPLALVGLISCLALWDVFKYCIDRWELNRRLFLRQTLLHISQCATAVILFFSNVQLALLCALGVSYAVLILHASFRKLTPAKQSQRDGNRRIDQR</sequence>
<dbReference type="GO" id="GO:0005783">
    <property type="term" value="C:endoplasmic reticulum"/>
    <property type="evidence" value="ECO:0007669"/>
    <property type="project" value="UniProtKB-ARBA"/>
</dbReference>
<keyword evidence="10" id="KW-1185">Reference proteome</keyword>
<dbReference type="EMBL" id="JBFOLJ010000015">
    <property type="protein sequence ID" value="KAL2472811.1"/>
    <property type="molecule type" value="Genomic_DNA"/>
</dbReference>
<keyword evidence="4 7" id="KW-0812">Transmembrane</keyword>
<dbReference type="AlphaFoldDB" id="A0ABD1QDL6"/>
<evidence type="ECO:0000256" key="5">
    <source>
        <dbReference type="ARBA" id="ARBA00022989"/>
    </source>
</evidence>
<accession>A0ABD1QDL6</accession>
<dbReference type="EMBL" id="JBFOLJ010000015">
    <property type="protein sequence ID" value="KAL2472687.1"/>
    <property type="molecule type" value="Genomic_DNA"/>
</dbReference>
<comment type="caution">
    <text evidence="9">The sequence shown here is derived from an EMBL/GenBank/DDBJ whole genome shotgun (WGS) entry which is preliminary data.</text>
</comment>
<reference evidence="9" key="2">
    <citation type="submission" date="2024-07" db="EMBL/GenBank/DDBJ databases">
        <title>Two chromosome-level genome assemblies of Korean endemic species Abeliophyllum distichum and Forsythia ovata (Oleaceae).</title>
        <authorList>
            <person name="Mun J.H."/>
        </authorList>
    </citation>
    <scope>NUCLEOTIDE SEQUENCE</scope>
    <source>
        <strain evidence="9">KNKB202402200001</strain>
        <tissue evidence="9">Leaf</tissue>
    </source>
</reference>
<evidence type="ECO:0000256" key="4">
    <source>
        <dbReference type="ARBA" id="ARBA00022692"/>
    </source>
</evidence>
<gene>
    <name evidence="8" type="ORF">Fot_48423</name>
    <name evidence="9" type="ORF">Fot_48547</name>
</gene>
<dbReference type="Pfam" id="PF03208">
    <property type="entry name" value="PRA1"/>
    <property type="match status" value="1"/>
</dbReference>
<evidence type="ECO:0000313" key="10">
    <source>
        <dbReference type="Proteomes" id="UP001604277"/>
    </source>
</evidence>
<protein>
    <recommendedName>
        <fullName evidence="7">PRA1 family protein</fullName>
    </recommendedName>
</protein>
<dbReference type="PANTHER" id="PTHR19317">
    <property type="entry name" value="PRENYLATED RAB ACCEPTOR 1-RELATED"/>
    <property type="match status" value="1"/>
</dbReference>
<proteinExistence type="inferred from homology"/>
<dbReference type="Proteomes" id="UP001604277">
    <property type="component" value="Unassembled WGS sequence"/>
</dbReference>
<evidence type="ECO:0000256" key="7">
    <source>
        <dbReference type="RuleBase" id="RU363107"/>
    </source>
</evidence>
<dbReference type="GO" id="GO:0016020">
    <property type="term" value="C:membrane"/>
    <property type="evidence" value="ECO:0007669"/>
    <property type="project" value="UniProtKB-SubCell"/>
</dbReference>
<evidence type="ECO:0000256" key="2">
    <source>
        <dbReference type="ARBA" id="ARBA00004141"/>
    </source>
</evidence>
<feature type="transmembrane region" description="Helical" evidence="7">
    <location>
        <begin position="135"/>
        <end position="164"/>
    </location>
</feature>
<keyword evidence="7" id="KW-0813">Transport</keyword>
<organism evidence="9 10">
    <name type="scientific">Forsythia ovata</name>
    <dbReference type="NCBI Taxonomy" id="205694"/>
    <lineage>
        <taxon>Eukaryota</taxon>
        <taxon>Viridiplantae</taxon>
        <taxon>Streptophyta</taxon>
        <taxon>Embryophyta</taxon>
        <taxon>Tracheophyta</taxon>
        <taxon>Spermatophyta</taxon>
        <taxon>Magnoliopsida</taxon>
        <taxon>eudicotyledons</taxon>
        <taxon>Gunneridae</taxon>
        <taxon>Pentapetalae</taxon>
        <taxon>asterids</taxon>
        <taxon>lamiids</taxon>
        <taxon>Lamiales</taxon>
        <taxon>Oleaceae</taxon>
        <taxon>Forsythieae</taxon>
        <taxon>Forsythia</taxon>
    </lineage>
</organism>
<comment type="similarity">
    <text evidence="3 7">Belongs to the PRA1 family.</text>
</comment>
<reference evidence="10" key="1">
    <citation type="submission" date="2024-07" db="EMBL/GenBank/DDBJ databases">
        <title>Two chromosome-level genome assemblies of Korean endemic species Abeliophyllum distichum and Forsythia ovata (Oleaceae).</title>
        <authorList>
            <person name="Jang H."/>
        </authorList>
    </citation>
    <scope>NUCLEOTIDE SEQUENCE [LARGE SCALE GENOMIC DNA]</scope>
</reference>
<feature type="transmembrane region" description="Helical" evidence="7">
    <location>
        <begin position="205"/>
        <end position="224"/>
    </location>
</feature>
<dbReference type="InterPro" id="IPR004895">
    <property type="entry name" value="Prenylated_rab_accept_PRA1"/>
</dbReference>
<evidence type="ECO:0000313" key="8">
    <source>
        <dbReference type="EMBL" id="KAL2472687.1"/>
    </source>
</evidence>
<evidence type="ECO:0000256" key="3">
    <source>
        <dbReference type="ARBA" id="ARBA00006483"/>
    </source>
</evidence>
<dbReference type="PANTHER" id="PTHR19317:SF1">
    <property type="entry name" value="PRA1 FAMILY PROTEIN H"/>
    <property type="match status" value="1"/>
</dbReference>
<name>A0ABD1QDL6_9LAMI</name>
<comment type="subcellular location">
    <subcellularLocation>
        <location evidence="2 7">Membrane</location>
        <topology evidence="2 7">Multi-pass membrane protein</topology>
    </subcellularLocation>
</comment>